<organism evidence="7 8">
    <name type="scientific">Amylocarpus encephaloides</name>
    <dbReference type="NCBI Taxonomy" id="45428"/>
    <lineage>
        <taxon>Eukaryota</taxon>
        <taxon>Fungi</taxon>
        <taxon>Dikarya</taxon>
        <taxon>Ascomycota</taxon>
        <taxon>Pezizomycotina</taxon>
        <taxon>Leotiomycetes</taxon>
        <taxon>Helotiales</taxon>
        <taxon>Helotiales incertae sedis</taxon>
        <taxon>Amylocarpus</taxon>
    </lineage>
</organism>
<dbReference type="InterPro" id="IPR001128">
    <property type="entry name" value="Cyt_P450"/>
</dbReference>
<feature type="binding site" description="axial binding residue" evidence="5">
    <location>
        <position position="454"/>
    </location>
    <ligand>
        <name>heme</name>
        <dbReference type="ChEBI" id="CHEBI:30413"/>
    </ligand>
    <ligandPart>
        <name>Fe</name>
        <dbReference type="ChEBI" id="CHEBI:18248"/>
    </ligandPart>
</feature>
<keyword evidence="6" id="KW-0503">Monooxygenase</keyword>
<evidence type="ECO:0000256" key="1">
    <source>
        <dbReference type="ARBA" id="ARBA00010617"/>
    </source>
</evidence>
<dbReference type="Proteomes" id="UP000824998">
    <property type="component" value="Unassembled WGS sequence"/>
</dbReference>
<evidence type="ECO:0000256" key="6">
    <source>
        <dbReference type="RuleBase" id="RU000461"/>
    </source>
</evidence>
<keyword evidence="8" id="KW-1185">Reference proteome</keyword>
<gene>
    <name evidence="7" type="ORF">BJ875DRAFT_127787</name>
</gene>
<evidence type="ECO:0000256" key="5">
    <source>
        <dbReference type="PIRSR" id="PIRSR602401-1"/>
    </source>
</evidence>
<sequence>MHSTALLLVAVVVLIVVLYISRSPTLRKHGVALKRPPNTLFLVGNGLLFLQTRHRLFSWFVKCERLFGLETFQISVPSLPAGVVINDPKNLEYVFKNEGIFAKGDFFKRRSWDLFGNGIINADGDLWRVQRKAGLNFLNNANLKILTEVALPQYLKESIKPLREVQTSSLVDLQAIFHELTTQLMGRMAYGTEMHHSDPFSEAFDFASGATGERFQNPLWKLTEIFFGHRFRESVQEVKSFGSEIVRTAVANNETKTDHGFASDTSDTLQSVSGSLINSLLESIGDHQMVADAALNYLTAGRDTTAQALTWAFYLMMRHPHVIDTLRTEVEKLAASCLKESTSPSLHGASSIDTSIFRPASLPYVMAVFYETLRLFPPVPFEIKQCEQATTLPDGTFLPQGSIVFWSIWAMNRSRITWGEGADDFDPDRWLENGNLVSKTAFEFPVFNGGPRTCLGKKMAEIVAVQTIATMVLDFDFEPIDDEEREVLNSLTLPMEDGLPCLVKSRT</sequence>
<dbReference type="GO" id="GO:0016705">
    <property type="term" value="F:oxidoreductase activity, acting on paired donors, with incorporation or reduction of molecular oxygen"/>
    <property type="evidence" value="ECO:0007669"/>
    <property type="project" value="InterPro"/>
</dbReference>
<dbReference type="PANTHER" id="PTHR24296">
    <property type="entry name" value="CYTOCHROME P450"/>
    <property type="match status" value="1"/>
</dbReference>
<dbReference type="GO" id="GO:0004497">
    <property type="term" value="F:monooxygenase activity"/>
    <property type="evidence" value="ECO:0007669"/>
    <property type="project" value="UniProtKB-KW"/>
</dbReference>
<dbReference type="AlphaFoldDB" id="A0A9P7YDU8"/>
<dbReference type="SUPFAM" id="SSF48264">
    <property type="entry name" value="Cytochrome P450"/>
    <property type="match status" value="1"/>
</dbReference>
<keyword evidence="4 5" id="KW-0408">Iron</keyword>
<dbReference type="InterPro" id="IPR036396">
    <property type="entry name" value="Cyt_P450_sf"/>
</dbReference>
<accession>A0A9P7YDU8</accession>
<dbReference type="PRINTS" id="PR00463">
    <property type="entry name" value="EP450I"/>
</dbReference>
<keyword evidence="3 6" id="KW-0560">Oxidoreductase</keyword>
<name>A0A9P7YDU8_9HELO</name>
<comment type="similarity">
    <text evidence="1 6">Belongs to the cytochrome P450 family.</text>
</comment>
<evidence type="ECO:0000313" key="8">
    <source>
        <dbReference type="Proteomes" id="UP000824998"/>
    </source>
</evidence>
<dbReference type="PROSITE" id="PS00086">
    <property type="entry name" value="CYTOCHROME_P450"/>
    <property type="match status" value="1"/>
</dbReference>
<dbReference type="GO" id="GO:0020037">
    <property type="term" value="F:heme binding"/>
    <property type="evidence" value="ECO:0007669"/>
    <property type="project" value="InterPro"/>
</dbReference>
<dbReference type="Pfam" id="PF00067">
    <property type="entry name" value="p450"/>
    <property type="match status" value="1"/>
</dbReference>
<reference evidence="7" key="1">
    <citation type="journal article" date="2021" name="IMA Fungus">
        <title>Genomic characterization of three marine fungi, including Emericellopsis atlantica sp. nov. with signatures of a generalist lifestyle and marine biomass degradation.</title>
        <authorList>
            <person name="Hagestad O.C."/>
            <person name="Hou L."/>
            <person name="Andersen J.H."/>
            <person name="Hansen E.H."/>
            <person name="Altermark B."/>
            <person name="Li C."/>
            <person name="Kuhnert E."/>
            <person name="Cox R.J."/>
            <person name="Crous P.W."/>
            <person name="Spatafora J.W."/>
            <person name="Lail K."/>
            <person name="Amirebrahimi M."/>
            <person name="Lipzen A."/>
            <person name="Pangilinan J."/>
            <person name="Andreopoulos W."/>
            <person name="Hayes R.D."/>
            <person name="Ng V."/>
            <person name="Grigoriev I.V."/>
            <person name="Jackson S.A."/>
            <person name="Sutton T.D.S."/>
            <person name="Dobson A.D.W."/>
            <person name="Rama T."/>
        </authorList>
    </citation>
    <scope>NUCLEOTIDE SEQUENCE</scope>
    <source>
        <strain evidence="7">TRa018bII</strain>
    </source>
</reference>
<protein>
    <submittedName>
        <fullName evidence="7">Cytochrome P450</fullName>
    </submittedName>
</protein>
<keyword evidence="5 6" id="KW-0349">Heme</keyword>
<dbReference type="GO" id="GO:0006629">
    <property type="term" value="P:lipid metabolic process"/>
    <property type="evidence" value="ECO:0007669"/>
    <property type="project" value="UniProtKB-ARBA"/>
</dbReference>
<dbReference type="PRINTS" id="PR00385">
    <property type="entry name" value="P450"/>
</dbReference>
<keyword evidence="2 5" id="KW-0479">Metal-binding</keyword>
<dbReference type="InterPro" id="IPR002401">
    <property type="entry name" value="Cyt_P450_E_grp-I"/>
</dbReference>
<dbReference type="InterPro" id="IPR017972">
    <property type="entry name" value="Cyt_P450_CS"/>
</dbReference>
<evidence type="ECO:0000313" key="7">
    <source>
        <dbReference type="EMBL" id="KAG9231198.1"/>
    </source>
</evidence>
<dbReference type="GO" id="GO:0005506">
    <property type="term" value="F:iron ion binding"/>
    <property type="evidence" value="ECO:0007669"/>
    <property type="project" value="InterPro"/>
</dbReference>
<dbReference type="EMBL" id="MU251618">
    <property type="protein sequence ID" value="KAG9231198.1"/>
    <property type="molecule type" value="Genomic_DNA"/>
</dbReference>
<comment type="caution">
    <text evidence="7">The sequence shown here is derived from an EMBL/GenBank/DDBJ whole genome shotgun (WGS) entry which is preliminary data.</text>
</comment>
<dbReference type="Gene3D" id="1.10.630.10">
    <property type="entry name" value="Cytochrome P450"/>
    <property type="match status" value="1"/>
</dbReference>
<comment type="cofactor">
    <cofactor evidence="5">
        <name>heme</name>
        <dbReference type="ChEBI" id="CHEBI:30413"/>
    </cofactor>
</comment>
<dbReference type="OrthoDB" id="1470350at2759"/>
<proteinExistence type="inferred from homology"/>
<evidence type="ECO:0000256" key="4">
    <source>
        <dbReference type="ARBA" id="ARBA00023004"/>
    </source>
</evidence>
<evidence type="ECO:0000256" key="3">
    <source>
        <dbReference type="ARBA" id="ARBA00023002"/>
    </source>
</evidence>
<evidence type="ECO:0000256" key="2">
    <source>
        <dbReference type="ARBA" id="ARBA00022723"/>
    </source>
</evidence>